<dbReference type="InterPro" id="IPR035069">
    <property type="entry name" value="TTHA1013/TTHA0281-like"/>
</dbReference>
<keyword evidence="2" id="KW-1185">Reference proteome</keyword>
<name>A0ABS3L7D9_9ENTE</name>
<dbReference type="RefSeq" id="WP_207672484.1">
    <property type="nucleotide sequence ID" value="NZ_JAFREM010000008.1"/>
</dbReference>
<gene>
    <name evidence="1" type="ORF">JZO70_05200</name>
</gene>
<organism evidence="1 2">
    <name type="scientific">Candidatus Enterococcus moelleringii</name>
    <dbReference type="NCBI Taxonomy" id="2815325"/>
    <lineage>
        <taxon>Bacteria</taxon>
        <taxon>Bacillati</taxon>
        <taxon>Bacillota</taxon>
        <taxon>Bacilli</taxon>
        <taxon>Lactobacillales</taxon>
        <taxon>Enterococcaceae</taxon>
        <taxon>Enterococcus</taxon>
    </lineage>
</organism>
<evidence type="ECO:0000313" key="2">
    <source>
        <dbReference type="Proteomes" id="UP000664601"/>
    </source>
</evidence>
<accession>A0ABS3L7D9</accession>
<sequence length="97" mass="10613">MSKQRNIVAYPAIFEPSDVTKDRFTITFPDVPDAISQGDGFTQSLAMAAEVLELSLYDVDELPEVSPLVDIEKPSDSSIILCISIDLERAAEDVLVP</sequence>
<evidence type="ECO:0000313" key="1">
    <source>
        <dbReference type="EMBL" id="MBO1305545.1"/>
    </source>
</evidence>
<proteinExistence type="predicted"/>
<dbReference type="Gene3D" id="3.30.160.250">
    <property type="match status" value="1"/>
</dbReference>
<comment type="caution">
    <text evidence="1">The sequence shown here is derived from an EMBL/GenBank/DDBJ whole genome shotgun (WGS) entry which is preliminary data.</text>
</comment>
<reference evidence="1 2" key="1">
    <citation type="submission" date="2021-03" db="EMBL/GenBank/DDBJ databases">
        <title>Enterococcal diversity collection.</title>
        <authorList>
            <person name="Gilmore M.S."/>
            <person name="Schwartzman J."/>
            <person name="Van Tyne D."/>
            <person name="Martin M."/>
            <person name="Earl A.M."/>
            <person name="Manson A.L."/>
            <person name="Straub T."/>
            <person name="Salamzade R."/>
            <person name="Saavedra J."/>
            <person name="Lebreton F."/>
            <person name="Prichula J."/>
            <person name="Schaufler K."/>
            <person name="Gaca A."/>
            <person name="Sgardioli B."/>
            <person name="Wagenaar J."/>
            <person name="Strong T."/>
        </authorList>
    </citation>
    <scope>NUCLEOTIDE SEQUENCE [LARGE SCALE GENOMIC DNA]</scope>
    <source>
        <strain evidence="1 2">669A</strain>
    </source>
</reference>
<dbReference type="EMBL" id="JAFREM010000008">
    <property type="protein sequence ID" value="MBO1305545.1"/>
    <property type="molecule type" value="Genomic_DNA"/>
</dbReference>
<protein>
    <submittedName>
        <fullName evidence="1">Type II toxin-antitoxin system HicB family antitoxin</fullName>
    </submittedName>
</protein>
<dbReference type="Proteomes" id="UP000664601">
    <property type="component" value="Unassembled WGS sequence"/>
</dbReference>
<dbReference type="SUPFAM" id="SSF143100">
    <property type="entry name" value="TTHA1013/TTHA0281-like"/>
    <property type="match status" value="1"/>
</dbReference>